<feature type="transmembrane region" description="Helical" evidence="1">
    <location>
        <begin position="112"/>
        <end position="136"/>
    </location>
</feature>
<name>A0A1H2RZH3_9PSEU</name>
<feature type="transmembrane region" description="Helical" evidence="1">
    <location>
        <begin position="157"/>
        <end position="178"/>
    </location>
</feature>
<organism evidence="2 3">
    <name type="scientific">Saccharopolyspora shandongensis</name>
    <dbReference type="NCBI Taxonomy" id="418495"/>
    <lineage>
        <taxon>Bacteria</taxon>
        <taxon>Bacillati</taxon>
        <taxon>Actinomycetota</taxon>
        <taxon>Actinomycetes</taxon>
        <taxon>Pseudonocardiales</taxon>
        <taxon>Pseudonocardiaceae</taxon>
        <taxon>Saccharopolyspora</taxon>
    </lineage>
</organism>
<evidence type="ECO:0008006" key="4">
    <source>
        <dbReference type="Google" id="ProtNLM"/>
    </source>
</evidence>
<proteinExistence type="predicted"/>
<dbReference type="STRING" id="418495.SAMN05216215_100261"/>
<evidence type="ECO:0000256" key="1">
    <source>
        <dbReference type="SAM" id="Phobius"/>
    </source>
</evidence>
<dbReference type="OrthoDB" id="3424744at2"/>
<keyword evidence="1" id="KW-1133">Transmembrane helix</keyword>
<sequence length="267" mass="28238">MTHEHFPASTLRAYAAGLLPEADEVEDHALDCAACRRLINEAASGDPVVLQAQAGLATLPPQFPRPSRWRRLRVLLNAAPAVRGAWLFAVLVALACAVGMDLLTIDEPGGWWSQHGSALLLIAPILPVAGVALCFGRLGDPAYEITAGTALGGLPLLLWRTLSILLTTVPASAVIGAITGRTSIAGWLLPCLALTGLTLALGSRFRLEPVAAAVAVGWLVLAGGPLVRDQVPVLLDRPLPLLWSSLIVLSAAVLYLRRTNFRHTSRS</sequence>
<reference evidence="3" key="1">
    <citation type="submission" date="2016-10" db="EMBL/GenBank/DDBJ databases">
        <authorList>
            <person name="Varghese N."/>
            <person name="Submissions S."/>
        </authorList>
    </citation>
    <scope>NUCLEOTIDE SEQUENCE [LARGE SCALE GENOMIC DNA]</scope>
    <source>
        <strain evidence="3">CGMCC 4.3530</strain>
    </source>
</reference>
<dbReference type="AlphaFoldDB" id="A0A1H2RZH3"/>
<feature type="transmembrane region" description="Helical" evidence="1">
    <location>
        <begin position="184"/>
        <end position="202"/>
    </location>
</feature>
<feature type="transmembrane region" description="Helical" evidence="1">
    <location>
        <begin position="239"/>
        <end position="256"/>
    </location>
</feature>
<keyword evidence="1" id="KW-0812">Transmembrane</keyword>
<gene>
    <name evidence="2" type="ORF">SAMN05216215_100261</name>
</gene>
<protein>
    <recommendedName>
        <fullName evidence="4">Zinc-finger</fullName>
    </recommendedName>
</protein>
<keyword evidence="3" id="KW-1185">Reference proteome</keyword>
<dbReference type="Proteomes" id="UP000199529">
    <property type="component" value="Unassembled WGS sequence"/>
</dbReference>
<dbReference type="EMBL" id="FNOK01000002">
    <property type="protein sequence ID" value="SDW24853.1"/>
    <property type="molecule type" value="Genomic_DNA"/>
</dbReference>
<evidence type="ECO:0000313" key="2">
    <source>
        <dbReference type="EMBL" id="SDW24853.1"/>
    </source>
</evidence>
<dbReference type="RefSeq" id="WP_093260648.1">
    <property type="nucleotide sequence ID" value="NZ_FNOK01000002.1"/>
</dbReference>
<feature type="transmembrane region" description="Helical" evidence="1">
    <location>
        <begin position="209"/>
        <end position="227"/>
    </location>
</feature>
<feature type="transmembrane region" description="Helical" evidence="1">
    <location>
        <begin position="74"/>
        <end position="100"/>
    </location>
</feature>
<evidence type="ECO:0000313" key="3">
    <source>
        <dbReference type="Proteomes" id="UP000199529"/>
    </source>
</evidence>
<keyword evidence="1" id="KW-0472">Membrane</keyword>
<accession>A0A1H2RZH3</accession>